<dbReference type="PANTHER" id="PTHR43586">
    <property type="entry name" value="CYSTEINE DESULFURASE"/>
    <property type="match status" value="1"/>
</dbReference>
<dbReference type="InterPro" id="IPR000192">
    <property type="entry name" value="Aminotrans_V_dom"/>
</dbReference>
<dbReference type="PANTHER" id="PTHR43586:SF24">
    <property type="entry name" value="BLR4730 PROTEIN"/>
    <property type="match status" value="1"/>
</dbReference>
<gene>
    <name evidence="2" type="ORF">GTHE00462_LOCUS2812</name>
</gene>
<protein>
    <recommendedName>
        <fullName evidence="1">Aminotransferase class V domain-containing protein</fullName>
    </recommendedName>
</protein>
<dbReference type="Gene3D" id="3.40.640.10">
    <property type="entry name" value="Type I PLP-dependent aspartate aminotransferase-like (Major domain)"/>
    <property type="match status" value="1"/>
</dbReference>
<feature type="domain" description="Aminotransferase class V" evidence="1">
    <location>
        <begin position="39"/>
        <end position="126"/>
    </location>
</feature>
<organism evidence="2">
    <name type="scientific">Guillardia theta</name>
    <name type="common">Cryptophyte</name>
    <name type="synonym">Cryptomonas phi</name>
    <dbReference type="NCBI Taxonomy" id="55529"/>
    <lineage>
        <taxon>Eukaryota</taxon>
        <taxon>Cryptophyceae</taxon>
        <taxon>Pyrenomonadales</taxon>
        <taxon>Geminigeraceae</taxon>
        <taxon>Guillardia</taxon>
    </lineage>
</organism>
<dbReference type="AlphaFoldDB" id="A0A7S4HBE6"/>
<dbReference type="EMBL" id="HBKN01003299">
    <property type="protein sequence ID" value="CAE2193501.1"/>
    <property type="molecule type" value="Transcribed_RNA"/>
</dbReference>
<dbReference type="Pfam" id="PF00266">
    <property type="entry name" value="Aminotran_5"/>
    <property type="match status" value="1"/>
</dbReference>
<sequence>MWSMCNKRSWREATKLLQQASLAPTSTCPDSQAGGNELEGFYEAAARLLSCGKDEVAFVESATRGWALAFYSLPLEEGDRIITSAADYGSNFVAYLQARDSKGAEVVVVPDDEGGQIDLQRLREEARHPKVAS</sequence>
<proteinExistence type="predicted"/>
<evidence type="ECO:0000313" key="2">
    <source>
        <dbReference type="EMBL" id="CAE2193501.1"/>
    </source>
</evidence>
<accession>A0A7S4HBE6</accession>
<dbReference type="InterPro" id="IPR015421">
    <property type="entry name" value="PyrdxlP-dep_Trfase_major"/>
</dbReference>
<evidence type="ECO:0000259" key="1">
    <source>
        <dbReference type="Pfam" id="PF00266"/>
    </source>
</evidence>
<dbReference type="InterPro" id="IPR015424">
    <property type="entry name" value="PyrdxlP-dep_Trfase"/>
</dbReference>
<dbReference type="SUPFAM" id="SSF53383">
    <property type="entry name" value="PLP-dependent transferases"/>
    <property type="match status" value="1"/>
</dbReference>
<reference evidence="2" key="1">
    <citation type="submission" date="2021-01" db="EMBL/GenBank/DDBJ databases">
        <authorList>
            <person name="Corre E."/>
            <person name="Pelletier E."/>
            <person name="Niang G."/>
            <person name="Scheremetjew M."/>
            <person name="Finn R."/>
            <person name="Kale V."/>
            <person name="Holt S."/>
            <person name="Cochrane G."/>
            <person name="Meng A."/>
            <person name="Brown T."/>
            <person name="Cohen L."/>
        </authorList>
    </citation>
    <scope>NUCLEOTIDE SEQUENCE</scope>
    <source>
        <strain evidence="2">CCMP 2712</strain>
    </source>
</reference>
<name>A0A7S4HBE6_GUITH</name>